<evidence type="ECO:0000256" key="1">
    <source>
        <dbReference type="SAM" id="MobiDB-lite"/>
    </source>
</evidence>
<evidence type="ECO:0000313" key="3">
    <source>
        <dbReference type="EMBL" id="CAK6971052.1"/>
    </source>
</evidence>
<keyword evidence="4" id="KW-1185">Reference proteome</keyword>
<dbReference type="AlphaFoldDB" id="A0AAV1PGZ0"/>
<accession>A0AAV1PGZ0</accession>
<name>A0AAV1PGZ0_SCOSC</name>
<reference evidence="3 4" key="1">
    <citation type="submission" date="2024-01" db="EMBL/GenBank/DDBJ databases">
        <authorList>
            <person name="Alioto T."/>
            <person name="Alioto T."/>
            <person name="Gomez Garrido J."/>
        </authorList>
    </citation>
    <scope>NUCLEOTIDE SEQUENCE [LARGE SCALE GENOMIC DNA]</scope>
</reference>
<sequence>MNKSCVNMHIKMKHSSRNADVTANSPLRESPPAVGGSEIHLSPTPVELEILTQLRVLHQQQSQILQLLQKLTNTNGNPDCSAADLRAMFPITEEEGLTDLEQKLSENPDLNNRLVNFFGDTDGLPIDQTAQKILERMLSNTFANRMDWRGKNNRVSFASSCLKEIVNDAVRRNSLCARAADEAVESVVKKWLQQAGERDESLE</sequence>
<evidence type="ECO:0000313" key="4">
    <source>
        <dbReference type="Proteomes" id="UP001314229"/>
    </source>
</evidence>
<feature type="domain" description="DUF4806" evidence="2">
    <location>
        <begin position="89"/>
        <end position="154"/>
    </location>
</feature>
<feature type="compositionally biased region" description="Polar residues" evidence="1">
    <location>
        <begin position="18"/>
        <end position="27"/>
    </location>
</feature>
<dbReference type="Proteomes" id="UP001314229">
    <property type="component" value="Unassembled WGS sequence"/>
</dbReference>
<evidence type="ECO:0000259" key="2">
    <source>
        <dbReference type="Pfam" id="PF16064"/>
    </source>
</evidence>
<dbReference type="Pfam" id="PF16064">
    <property type="entry name" value="DUF4806"/>
    <property type="match status" value="1"/>
</dbReference>
<feature type="region of interest" description="Disordered" evidence="1">
    <location>
        <begin position="11"/>
        <end position="40"/>
    </location>
</feature>
<dbReference type="PANTHER" id="PTHR34153:SF2">
    <property type="entry name" value="SI:CH211-262H13.3-RELATED"/>
    <property type="match status" value="1"/>
</dbReference>
<dbReference type="InterPro" id="IPR032071">
    <property type="entry name" value="DUF4806"/>
</dbReference>
<proteinExistence type="predicted"/>
<comment type="caution">
    <text evidence="3">The sequence shown here is derived from an EMBL/GenBank/DDBJ whole genome shotgun (WGS) entry which is preliminary data.</text>
</comment>
<dbReference type="PANTHER" id="PTHR34153">
    <property type="entry name" value="SI:CH211-262H13.3-RELATED-RELATED"/>
    <property type="match status" value="1"/>
</dbReference>
<dbReference type="EMBL" id="CAWUFR010000170">
    <property type="protein sequence ID" value="CAK6971052.1"/>
    <property type="molecule type" value="Genomic_DNA"/>
</dbReference>
<organism evidence="3 4">
    <name type="scientific">Scomber scombrus</name>
    <name type="common">Atlantic mackerel</name>
    <name type="synonym">Scomber vernalis</name>
    <dbReference type="NCBI Taxonomy" id="13677"/>
    <lineage>
        <taxon>Eukaryota</taxon>
        <taxon>Metazoa</taxon>
        <taxon>Chordata</taxon>
        <taxon>Craniata</taxon>
        <taxon>Vertebrata</taxon>
        <taxon>Euteleostomi</taxon>
        <taxon>Actinopterygii</taxon>
        <taxon>Neopterygii</taxon>
        <taxon>Teleostei</taxon>
        <taxon>Neoteleostei</taxon>
        <taxon>Acanthomorphata</taxon>
        <taxon>Pelagiaria</taxon>
        <taxon>Scombriformes</taxon>
        <taxon>Scombridae</taxon>
        <taxon>Scomber</taxon>
    </lineage>
</organism>
<gene>
    <name evidence="3" type="ORF">FSCOSCO3_A003784</name>
</gene>
<protein>
    <submittedName>
        <fullName evidence="3">Uncharacterized protein LOC121892040 isoform X1</fullName>
    </submittedName>
</protein>